<gene>
    <name evidence="2" type="ORF">FHL15_001817</name>
</gene>
<keyword evidence="3" id="KW-1185">Reference proteome</keyword>
<sequence length="187" mass="20825">MQTQLQPRGGEAQKAQKAQKAYLEGRRATLTDVVQGRACRIWDLKSKIQGNWANGAPAKCQEVEAICQAVFLWLLDRRQGPATLPTNGWVGRTSAGLDLVFDLVDDDDDNDGVQCWWFRFRVAPQTNAMRYANVIRCDPVLCYVMLCCVVLCYATMPYHATLSTTLGYGEQEGIVMRLGVCTAEAVQ</sequence>
<keyword evidence="1" id="KW-0472">Membrane</keyword>
<evidence type="ECO:0000313" key="3">
    <source>
        <dbReference type="Proteomes" id="UP000319160"/>
    </source>
</evidence>
<keyword evidence="1" id="KW-1133">Transmembrane helix</keyword>
<organism evidence="2 3">
    <name type="scientific">Xylaria flabelliformis</name>
    <dbReference type="NCBI Taxonomy" id="2512241"/>
    <lineage>
        <taxon>Eukaryota</taxon>
        <taxon>Fungi</taxon>
        <taxon>Dikarya</taxon>
        <taxon>Ascomycota</taxon>
        <taxon>Pezizomycotina</taxon>
        <taxon>Sordariomycetes</taxon>
        <taxon>Xylariomycetidae</taxon>
        <taxon>Xylariales</taxon>
        <taxon>Xylariaceae</taxon>
        <taxon>Xylaria</taxon>
    </lineage>
</organism>
<feature type="transmembrane region" description="Helical" evidence="1">
    <location>
        <begin position="140"/>
        <end position="160"/>
    </location>
</feature>
<evidence type="ECO:0000256" key="1">
    <source>
        <dbReference type="SAM" id="Phobius"/>
    </source>
</evidence>
<reference evidence="3" key="1">
    <citation type="submission" date="2019-06" db="EMBL/GenBank/DDBJ databases">
        <title>Draft genome sequence of the griseofulvin-producing fungus Xylaria cubensis strain G536.</title>
        <authorList>
            <person name="Mead M.E."/>
            <person name="Raja H.A."/>
            <person name="Steenwyk J.L."/>
            <person name="Knowles S.L."/>
            <person name="Oberlies N.H."/>
            <person name="Rokas A."/>
        </authorList>
    </citation>
    <scope>NUCLEOTIDE SEQUENCE [LARGE SCALE GENOMIC DNA]</scope>
    <source>
        <strain evidence="3">G536</strain>
    </source>
</reference>
<comment type="caution">
    <text evidence="2">The sequence shown here is derived from an EMBL/GenBank/DDBJ whole genome shotgun (WGS) entry which is preliminary data.</text>
</comment>
<protein>
    <submittedName>
        <fullName evidence="2">Uncharacterized protein</fullName>
    </submittedName>
</protein>
<dbReference type="OrthoDB" id="10547926at2759"/>
<dbReference type="AlphaFoldDB" id="A0A553IBH0"/>
<dbReference type="Proteomes" id="UP000319160">
    <property type="component" value="Unassembled WGS sequence"/>
</dbReference>
<accession>A0A553IBH0</accession>
<evidence type="ECO:0000313" key="2">
    <source>
        <dbReference type="EMBL" id="TRX97539.1"/>
    </source>
</evidence>
<proteinExistence type="predicted"/>
<dbReference type="EMBL" id="VFLP01000006">
    <property type="protein sequence ID" value="TRX97539.1"/>
    <property type="molecule type" value="Genomic_DNA"/>
</dbReference>
<name>A0A553IBH0_9PEZI</name>
<keyword evidence="1" id="KW-0812">Transmembrane</keyword>